<accession>A0AA86VN19</accession>
<dbReference type="Gramene" id="rna-AYBTSS11_LOCUS18132">
    <property type="protein sequence ID" value="CAJ1960321.1"/>
    <property type="gene ID" value="gene-AYBTSS11_LOCUS18132"/>
</dbReference>
<sequence>MVVDGATGVVFVDHFIGEDQMRGTYMNWGEEGKKVEKAKEMKERMQRKVDGGEGYRVGALEQKKNKDKETKKKPMQSESKRALKKAADSVVTKVMAYDATTFIFLANHVPVQFSHDFAKHVIHELNSADTLPLWFEWNKPAYVITGIQFEL</sequence>
<proteinExistence type="predicted"/>
<evidence type="ECO:0000313" key="2">
    <source>
        <dbReference type="EMBL" id="CAJ1960321.1"/>
    </source>
</evidence>
<feature type="compositionally biased region" description="Basic and acidic residues" evidence="1">
    <location>
        <begin position="36"/>
        <end position="53"/>
    </location>
</feature>
<name>A0AA86VN19_9FABA</name>
<dbReference type="AlphaFoldDB" id="A0AA86VN19"/>
<organism evidence="2 3">
    <name type="scientific">Sphenostylis stenocarpa</name>
    <dbReference type="NCBI Taxonomy" id="92480"/>
    <lineage>
        <taxon>Eukaryota</taxon>
        <taxon>Viridiplantae</taxon>
        <taxon>Streptophyta</taxon>
        <taxon>Embryophyta</taxon>
        <taxon>Tracheophyta</taxon>
        <taxon>Spermatophyta</taxon>
        <taxon>Magnoliopsida</taxon>
        <taxon>eudicotyledons</taxon>
        <taxon>Gunneridae</taxon>
        <taxon>Pentapetalae</taxon>
        <taxon>rosids</taxon>
        <taxon>fabids</taxon>
        <taxon>Fabales</taxon>
        <taxon>Fabaceae</taxon>
        <taxon>Papilionoideae</taxon>
        <taxon>50 kb inversion clade</taxon>
        <taxon>NPAAA clade</taxon>
        <taxon>indigoferoid/millettioid clade</taxon>
        <taxon>Phaseoleae</taxon>
        <taxon>Sphenostylis</taxon>
    </lineage>
</organism>
<dbReference type="Proteomes" id="UP001189624">
    <property type="component" value="Chromosome 6"/>
</dbReference>
<feature type="region of interest" description="Disordered" evidence="1">
    <location>
        <begin position="36"/>
        <end position="85"/>
    </location>
</feature>
<feature type="compositionally biased region" description="Basic and acidic residues" evidence="1">
    <location>
        <begin position="61"/>
        <end position="72"/>
    </location>
</feature>
<protein>
    <submittedName>
        <fullName evidence="2">Uncharacterized protein</fullName>
    </submittedName>
</protein>
<keyword evidence="3" id="KW-1185">Reference proteome</keyword>
<gene>
    <name evidence="2" type="ORF">AYBTSS11_LOCUS18132</name>
</gene>
<dbReference type="EMBL" id="OY731403">
    <property type="protein sequence ID" value="CAJ1960321.1"/>
    <property type="molecule type" value="Genomic_DNA"/>
</dbReference>
<evidence type="ECO:0000256" key="1">
    <source>
        <dbReference type="SAM" id="MobiDB-lite"/>
    </source>
</evidence>
<reference evidence="2" key="1">
    <citation type="submission" date="2023-10" db="EMBL/GenBank/DDBJ databases">
        <authorList>
            <person name="Domelevo Entfellner J.-B."/>
        </authorList>
    </citation>
    <scope>NUCLEOTIDE SEQUENCE</scope>
</reference>
<evidence type="ECO:0000313" key="3">
    <source>
        <dbReference type="Proteomes" id="UP001189624"/>
    </source>
</evidence>